<keyword evidence="1" id="KW-0371">Homeobox</keyword>
<keyword evidence="1" id="KW-0238">DNA-binding</keyword>
<name>A0A162X6U2_PHYB8</name>
<protein>
    <submittedName>
        <fullName evidence="1">Homeodomain-like DNA binding domain-containing transcription factor</fullName>
    </submittedName>
</protein>
<organism evidence="1 2">
    <name type="scientific">Phycomyces blakesleeanus (strain ATCC 8743b / DSM 1359 / FGSC 10004 / NBRC 33097 / NRRL 1555)</name>
    <dbReference type="NCBI Taxonomy" id="763407"/>
    <lineage>
        <taxon>Eukaryota</taxon>
        <taxon>Fungi</taxon>
        <taxon>Fungi incertae sedis</taxon>
        <taxon>Mucoromycota</taxon>
        <taxon>Mucoromycotina</taxon>
        <taxon>Mucoromycetes</taxon>
        <taxon>Mucorales</taxon>
        <taxon>Phycomycetaceae</taxon>
        <taxon>Phycomyces</taxon>
    </lineage>
</organism>
<keyword evidence="2" id="KW-1185">Reference proteome</keyword>
<evidence type="ECO:0000313" key="1">
    <source>
        <dbReference type="EMBL" id="OAD72865.1"/>
    </source>
</evidence>
<evidence type="ECO:0000313" key="2">
    <source>
        <dbReference type="Proteomes" id="UP000077315"/>
    </source>
</evidence>
<dbReference type="GO" id="GO:0003677">
    <property type="term" value="F:DNA binding"/>
    <property type="evidence" value="ECO:0007669"/>
    <property type="project" value="UniProtKB-KW"/>
</dbReference>
<accession>A0A162X6U2</accession>
<gene>
    <name evidence="1" type="ORF">PHYBLDRAFT_169127</name>
</gene>
<proteinExistence type="predicted"/>
<dbReference type="OrthoDB" id="2212079at2759"/>
<dbReference type="Proteomes" id="UP000077315">
    <property type="component" value="Unassembled WGS sequence"/>
</dbReference>
<dbReference type="VEuPathDB" id="FungiDB:PHYBLDRAFT_169127"/>
<dbReference type="EMBL" id="KV440982">
    <property type="protein sequence ID" value="OAD72865.1"/>
    <property type="molecule type" value="Genomic_DNA"/>
</dbReference>
<sequence>MSYSFYFENGNDPMDITGNEDPYKLEELASYNAYIEARQKVMMEADQNKRVSNEVKAHVAHLVDIHPKNSVRAVALDLGLEPRSLQRWYSTWKKGPDSLFKTIGRPRIIEAEGELAEATRNAVTEFYYKQPTATADQLLGRLTSTFEGLSLSKPTLYCYLNDL</sequence>
<dbReference type="RefSeq" id="XP_018290905.1">
    <property type="nucleotide sequence ID" value="XM_018436009.1"/>
</dbReference>
<dbReference type="AlphaFoldDB" id="A0A162X6U2"/>
<dbReference type="InParanoid" id="A0A162X6U2"/>
<dbReference type="GeneID" id="28996915"/>
<reference evidence="2" key="1">
    <citation type="submission" date="2015-06" db="EMBL/GenBank/DDBJ databases">
        <title>Expansion of signal transduction pathways in fungi by whole-genome duplication.</title>
        <authorList>
            <consortium name="DOE Joint Genome Institute"/>
            <person name="Corrochano L.M."/>
            <person name="Kuo A."/>
            <person name="Marcet-Houben M."/>
            <person name="Polaino S."/>
            <person name="Salamov A."/>
            <person name="Villalobos J.M."/>
            <person name="Alvarez M.I."/>
            <person name="Avalos J."/>
            <person name="Benito E.P."/>
            <person name="Benoit I."/>
            <person name="Burger G."/>
            <person name="Camino L.P."/>
            <person name="Canovas D."/>
            <person name="Cerda-Olmedo E."/>
            <person name="Cheng J.-F."/>
            <person name="Dominguez A."/>
            <person name="Elias M."/>
            <person name="Eslava A.P."/>
            <person name="Glaser F."/>
            <person name="Grimwood J."/>
            <person name="Gutierrez G."/>
            <person name="Heitman J."/>
            <person name="Henrissat B."/>
            <person name="Iturriaga E.A."/>
            <person name="Lang B.F."/>
            <person name="Lavin J.L."/>
            <person name="Lee S."/>
            <person name="Li W."/>
            <person name="Lindquist E."/>
            <person name="Lopez-Garcia S."/>
            <person name="Luque E.M."/>
            <person name="Marcos A.T."/>
            <person name="Martin J."/>
            <person name="McCluskey K."/>
            <person name="Medina H.R."/>
            <person name="Miralles-Duran A."/>
            <person name="Miyazaki A."/>
            <person name="Munoz-Torres E."/>
            <person name="Oguiza J.A."/>
            <person name="Ohm R."/>
            <person name="Olmedo M."/>
            <person name="Orejas M."/>
            <person name="Ortiz-Castellanos L."/>
            <person name="Pisabarro A.G."/>
            <person name="Rodriguez-Romero J."/>
            <person name="Ruiz-Herrera J."/>
            <person name="Ruiz-Vazquez R."/>
            <person name="Sanz C."/>
            <person name="Schackwitz W."/>
            <person name="Schmutz J."/>
            <person name="Shahriari M."/>
            <person name="Shelest E."/>
            <person name="Silva-Franco F."/>
            <person name="Soanes D."/>
            <person name="Syed K."/>
            <person name="Tagua V.G."/>
            <person name="Talbot N.J."/>
            <person name="Thon M."/>
            <person name="De vries R.P."/>
            <person name="Wiebenga A."/>
            <person name="Yadav J.S."/>
            <person name="Braun E.L."/>
            <person name="Baker S."/>
            <person name="Garre V."/>
            <person name="Horwitz B."/>
            <person name="Torres-Martinez S."/>
            <person name="Idnurm A."/>
            <person name="Herrera-Estrella A."/>
            <person name="Gabaldon T."/>
            <person name="Grigoriev I.V."/>
        </authorList>
    </citation>
    <scope>NUCLEOTIDE SEQUENCE [LARGE SCALE GENOMIC DNA]</scope>
    <source>
        <strain evidence="2">NRRL 1555(-)</strain>
    </source>
</reference>